<proteinExistence type="predicted"/>
<sequence>MVNLLMALWSFALEIHSHNEISHGSIKEEFVKGKKSMLHRLKVTIQALVSGKLGICEGSSVSVYKWSMRIVVVSQIITIAIVAIPLVFLDGLLLRIIFRYKSCCGNHFNYHNDENDKAREEFSDVIGEGDLKLESPLCRLKAHYDQASSGYETFLLSIVLLVTIATSSIPTSLSASLWSSFDEVFEVLDFVSSKMSLASFENKKKSAIAKALRAYNDLNFLVFKMLKKFKNDEAFQNQSRLDKAMRIIERLKEVVPSDYLGNELAMMTNFTLGRDYESIEELSEYIEELYVDMVKEFLVQLPNAMFKEIIKSNAKDIEKKVKFALKVLCVEPLEALVKWSFPVGTTITHLASDDLPVAV</sequence>
<feature type="signal peptide" evidence="2">
    <location>
        <begin position="1"/>
        <end position="17"/>
    </location>
</feature>
<feature type="chain" id="PRO_5042947556" evidence="2">
    <location>
        <begin position="18"/>
        <end position="359"/>
    </location>
</feature>
<evidence type="ECO:0000256" key="1">
    <source>
        <dbReference type="SAM" id="Phobius"/>
    </source>
</evidence>
<dbReference type="AlphaFoldDB" id="A0AAP0PEI1"/>
<keyword evidence="1" id="KW-0472">Membrane</keyword>
<comment type="caution">
    <text evidence="3">The sequence shown here is derived from an EMBL/GenBank/DDBJ whole genome shotgun (WGS) entry which is preliminary data.</text>
</comment>
<accession>A0AAP0PEI1</accession>
<feature type="transmembrane region" description="Helical" evidence="1">
    <location>
        <begin position="70"/>
        <end position="93"/>
    </location>
</feature>
<organism evidence="3 4">
    <name type="scientific">Stephania japonica</name>
    <dbReference type="NCBI Taxonomy" id="461633"/>
    <lineage>
        <taxon>Eukaryota</taxon>
        <taxon>Viridiplantae</taxon>
        <taxon>Streptophyta</taxon>
        <taxon>Embryophyta</taxon>
        <taxon>Tracheophyta</taxon>
        <taxon>Spermatophyta</taxon>
        <taxon>Magnoliopsida</taxon>
        <taxon>Ranunculales</taxon>
        <taxon>Menispermaceae</taxon>
        <taxon>Menispermoideae</taxon>
        <taxon>Cissampelideae</taxon>
        <taxon>Stephania</taxon>
    </lineage>
</organism>
<keyword evidence="1" id="KW-1133">Transmembrane helix</keyword>
<protein>
    <submittedName>
        <fullName evidence="3">Uncharacterized protein</fullName>
    </submittedName>
</protein>
<dbReference type="EMBL" id="JBBNAE010000003">
    <property type="protein sequence ID" value="KAK9137740.1"/>
    <property type="molecule type" value="Genomic_DNA"/>
</dbReference>
<evidence type="ECO:0000313" key="4">
    <source>
        <dbReference type="Proteomes" id="UP001417504"/>
    </source>
</evidence>
<name>A0AAP0PEI1_9MAGN</name>
<keyword evidence="1" id="KW-0812">Transmembrane</keyword>
<keyword evidence="2" id="KW-0732">Signal</keyword>
<evidence type="ECO:0000313" key="3">
    <source>
        <dbReference type="EMBL" id="KAK9137740.1"/>
    </source>
</evidence>
<keyword evidence="4" id="KW-1185">Reference proteome</keyword>
<evidence type="ECO:0000256" key="2">
    <source>
        <dbReference type="SAM" id="SignalP"/>
    </source>
</evidence>
<dbReference type="Proteomes" id="UP001417504">
    <property type="component" value="Unassembled WGS sequence"/>
</dbReference>
<reference evidence="3 4" key="1">
    <citation type="submission" date="2024-01" db="EMBL/GenBank/DDBJ databases">
        <title>Genome assemblies of Stephania.</title>
        <authorList>
            <person name="Yang L."/>
        </authorList>
    </citation>
    <scope>NUCLEOTIDE SEQUENCE [LARGE SCALE GENOMIC DNA]</scope>
    <source>
        <strain evidence="3">QJT</strain>
        <tissue evidence="3">Leaf</tissue>
    </source>
</reference>
<gene>
    <name evidence="3" type="ORF">Sjap_008334</name>
</gene>